<evidence type="ECO:0000256" key="7">
    <source>
        <dbReference type="ARBA" id="ARBA00023237"/>
    </source>
</evidence>
<evidence type="ECO:0000256" key="1">
    <source>
        <dbReference type="ARBA" id="ARBA00004370"/>
    </source>
</evidence>
<evidence type="ECO:0000313" key="12">
    <source>
        <dbReference type="Proteomes" id="UP000731465"/>
    </source>
</evidence>
<comment type="subcellular location">
    <subcellularLocation>
        <location evidence="8">Cell outer membrane</location>
    </subcellularLocation>
    <subcellularLocation>
        <location evidence="1">Membrane</location>
    </subcellularLocation>
</comment>
<gene>
    <name evidence="8 11" type="primary">bamA</name>
    <name evidence="11" type="ORF">J5V48_02450</name>
</gene>
<dbReference type="InterPro" id="IPR000184">
    <property type="entry name" value="Bac_surfAg_D15"/>
</dbReference>
<keyword evidence="6 8" id="KW-0472">Membrane</keyword>
<dbReference type="EMBL" id="JAGFNY010000004">
    <property type="protein sequence ID" value="MBW7569749.1"/>
    <property type="molecule type" value="Genomic_DNA"/>
</dbReference>
<feature type="signal peptide" evidence="8">
    <location>
        <begin position="1"/>
        <end position="27"/>
    </location>
</feature>
<evidence type="ECO:0000313" key="11">
    <source>
        <dbReference type="EMBL" id="MBW7569749.1"/>
    </source>
</evidence>
<dbReference type="NCBIfam" id="TIGR03303">
    <property type="entry name" value="OM_YaeT"/>
    <property type="match status" value="1"/>
</dbReference>
<evidence type="ECO:0000259" key="10">
    <source>
        <dbReference type="PROSITE" id="PS51779"/>
    </source>
</evidence>
<keyword evidence="3 8" id="KW-0812">Transmembrane</keyword>
<dbReference type="PANTHER" id="PTHR12815:SF23">
    <property type="entry name" value="OUTER MEMBRANE PROTEIN ASSEMBLY FACTOR BAMA"/>
    <property type="match status" value="1"/>
</dbReference>
<comment type="similarity">
    <text evidence="8">Belongs to the BamA family.</text>
</comment>
<dbReference type="InterPro" id="IPR039910">
    <property type="entry name" value="D15-like"/>
</dbReference>
<dbReference type="InterPro" id="IPR010827">
    <property type="entry name" value="BamA/TamA_POTRA"/>
</dbReference>
<dbReference type="PANTHER" id="PTHR12815">
    <property type="entry name" value="SORTING AND ASSEMBLY MACHINERY SAMM50 PROTEIN FAMILY MEMBER"/>
    <property type="match status" value="1"/>
</dbReference>
<feature type="domain" description="POTRA" evidence="10">
    <location>
        <begin position="355"/>
        <end position="427"/>
    </location>
</feature>
<evidence type="ECO:0000256" key="2">
    <source>
        <dbReference type="ARBA" id="ARBA00022452"/>
    </source>
</evidence>
<keyword evidence="2 8" id="KW-1134">Transmembrane beta strand</keyword>
<evidence type="ECO:0000256" key="6">
    <source>
        <dbReference type="ARBA" id="ARBA00023136"/>
    </source>
</evidence>
<feature type="domain" description="POTRA" evidence="10">
    <location>
        <begin position="183"/>
        <end position="271"/>
    </location>
</feature>
<sequence precursor="true">MGRKNYLKLATLSLAVMAVVMPAGLSAATNDDVIKEIQVQGINRVSKGAVLLALPFGHGDLMTKENIALAMQQLYATGDFDEVKLSRNGNTFIVNVKERPTIGAIDFSGNSNIKKEDLEKIINQQGVRSGEALNTQSLNQIQKSLEDFYHSSGMYQAKVKTVITKLPRNRADIKIEITEGKAAEIQQINIVGNTKFDEEVLLAQMELRDDVPWWNFLSNQRFNGQKLRADLEALRSFYMDRGYVNFKIVSTAVELTPDRKGIFLTINIEEGDQYTISSTDVRGDTLKYAKELKDAISIEEGEIYNQRRITANEKRLSSVLGKYGYANSQVKAYPVYNEKDKTVSLQFNVIPGKRVHVSQVMITGNDITDDTVIRRELRQMDGSWLSTEAVELSEARLNRLGYFETVAVNTENVGSGDDTVNMTTVVKEKPTGTIAGGVGIGTDSGLTIQANISQNNLFGTGNHGHISAYENDYTKHVEVGYTNPYFTVDNVSLGGRVFLDKYDGDDDTDAVNYKNKTIAAYMNLGYPLAETWYLNYNLGVEKTKIQNRGTRFEQSDRFFSLYGKISDRSASFTNYKASVDLTHNTLNRGVFPTDGNKQILSLMATTPNSDMHYYKATAESYHFYPLDTYHQYVLSFRGRVGYGNGYREKNGIKEGLPFFDNFSLGGSEWLRGFKKSSVGPKALYITPDGSGYYESGDSVGGNAFWATTAEVIVPTPLLPEAYKGSVRTSVFFDAGALWDTRSGSYSKDYSDPGKYRTSVGVSVTWMSPMGPLSFTVAKAVKKYDGDNTQQFSFNIGGSF</sequence>
<organism evidence="11 12">
    <name type="scientific">Succinivibrio faecicola</name>
    <dbReference type="NCBI Taxonomy" id="2820300"/>
    <lineage>
        <taxon>Bacteria</taxon>
        <taxon>Pseudomonadati</taxon>
        <taxon>Pseudomonadota</taxon>
        <taxon>Gammaproteobacteria</taxon>
        <taxon>Aeromonadales</taxon>
        <taxon>Succinivibrionaceae</taxon>
        <taxon>Succinivibrio</taxon>
    </lineage>
</organism>
<evidence type="ECO:0000256" key="8">
    <source>
        <dbReference type="HAMAP-Rule" id="MF_01430"/>
    </source>
</evidence>
<dbReference type="HAMAP" id="MF_01430">
    <property type="entry name" value="OM_assembly_BamA"/>
    <property type="match status" value="1"/>
</dbReference>
<comment type="function">
    <text evidence="8">Part of the outer membrane protein assembly complex, which is involved in assembly and insertion of beta-barrel proteins into the outer membrane.</text>
</comment>
<dbReference type="RefSeq" id="WP_219936734.1">
    <property type="nucleotide sequence ID" value="NZ_JAGFNY010000004.1"/>
</dbReference>
<dbReference type="Gene3D" id="3.10.20.310">
    <property type="entry name" value="membrane protein fhac"/>
    <property type="match status" value="5"/>
</dbReference>
<evidence type="ECO:0000256" key="9">
    <source>
        <dbReference type="NCBIfam" id="TIGR03303"/>
    </source>
</evidence>
<feature type="chain" id="PRO_5044932519" description="Outer membrane protein assembly factor BamA" evidence="8">
    <location>
        <begin position="28"/>
        <end position="799"/>
    </location>
</feature>
<comment type="subunit">
    <text evidence="8">Part of the Bam complex.</text>
</comment>
<evidence type="ECO:0000256" key="4">
    <source>
        <dbReference type="ARBA" id="ARBA00022729"/>
    </source>
</evidence>
<dbReference type="Pfam" id="PF07244">
    <property type="entry name" value="POTRA"/>
    <property type="match status" value="4"/>
</dbReference>
<comment type="caution">
    <text evidence="11">The sequence shown here is derived from an EMBL/GenBank/DDBJ whole genome shotgun (WGS) entry which is preliminary data.</text>
</comment>
<name>A0ABS7DEP0_9GAMM</name>
<dbReference type="PROSITE" id="PS51779">
    <property type="entry name" value="POTRA"/>
    <property type="match status" value="4"/>
</dbReference>
<feature type="domain" description="POTRA" evidence="10">
    <location>
        <begin position="100"/>
        <end position="180"/>
    </location>
</feature>
<proteinExistence type="inferred from homology"/>
<dbReference type="InterPro" id="IPR023707">
    <property type="entry name" value="OM_assembly_BamA"/>
</dbReference>
<dbReference type="Gene3D" id="2.40.160.50">
    <property type="entry name" value="membrane protein fhac: a member of the omp85/tpsb transporter family"/>
    <property type="match status" value="1"/>
</dbReference>
<evidence type="ECO:0000256" key="3">
    <source>
        <dbReference type="ARBA" id="ARBA00022692"/>
    </source>
</evidence>
<keyword evidence="4 8" id="KW-0732">Signal</keyword>
<dbReference type="PIRSF" id="PIRSF006076">
    <property type="entry name" value="OM_assembly_OMP85"/>
    <property type="match status" value="1"/>
</dbReference>
<reference evidence="11 12" key="1">
    <citation type="submission" date="2021-03" db="EMBL/GenBank/DDBJ databases">
        <title>Succinivibrio sp. nov. isolated from feces of cow.</title>
        <authorList>
            <person name="Choi J.-Y."/>
        </authorList>
    </citation>
    <scope>NUCLEOTIDE SEQUENCE [LARGE SCALE GENOMIC DNA]</scope>
    <source>
        <strain evidence="11 12">AGMB01872</strain>
    </source>
</reference>
<dbReference type="Pfam" id="PF01103">
    <property type="entry name" value="Omp85"/>
    <property type="match status" value="1"/>
</dbReference>
<protein>
    <recommendedName>
        <fullName evidence="8 9">Outer membrane protein assembly factor BamA</fullName>
    </recommendedName>
</protein>
<dbReference type="InterPro" id="IPR034746">
    <property type="entry name" value="POTRA"/>
</dbReference>
<keyword evidence="12" id="KW-1185">Reference proteome</keyword>
<keyword evidence="7 8" id="KW-0998">Cell outer membrane</keyword>
<feature type="domain" description="POTRA" evidence="10">
    <location>
        <begin position="274"/>
        <end position="352"/>
    </location>
</feature>
<keyword evidence="5 8" id="KW-0677">Repeat</keyword>
<dbReference type="Proteomes" id="UP000731465">
    <property type="component" value="Unassembled WGS sequence"/>
</dbReference>
<evidence type="ECO:0000256" key="5">
    <source>
        <dbReference type="ARBA" id="ARBA00022737"/>
    </source>
</evidence>
<accession>A0ABS7DEP0</accession>